<feature type="compositionally biased region" description="Low complexity" evidence="1">
    <location>
        <begin position="355"/>
        <end position="364"/>
    </location>
</feature>
<organism evidence="4 5">
    <name type="scientific">Humisphaera borealis</name>
    <dbReference type="NCBI Taxonomy" id="2807512"/>
    <lineage>
        <taxon>Bacteria</taxon>
        <taxon>Pseudomonadati</taxon>
        <taxon>Planctomycetota</taxon>
        <taxon>Phycisphaerae</taxon>
        <taxon>Tepidisphaerales</taxon>
        <taxon>Tepidisphaeraceae</taxon>
        <taxon>Humisphaera</taxon>
    </lineage>
</organism>
<dbReference type="KEGG" id="hbs:IPV69_23155"/>
<feature type="transmembrane region" description="Helical" evidence="2">
    <location>
        <begin position="7"/>
        <end position="23"/>
    </location>
</feature>
<dbReference type="AlphaFoldDB" id="A0A7M2WU84"/>
<evidence type="ECO:0000313" key="4">
    <source>
        <dbReference type="EMBL" id="QOV89085.1"/>
    </source>
</evidence>
<keyword evidence="2" id="KW-0472">Membrane</keyword>
<keyword evidence="2" id="KW-1133">Transmembrane helix</keyword>
<feature type="compositionally biased region" description="Gly residues" evidence="1">
    <location>
        <begin position="618"/>
        <end position="629"/>
    </location>
</feature>
<feature type="domain" description="DUF4340" evidence="3">
    <location>
        <begin position="80"/>
        <end position="253"/>
    </location>
</feature>
<evidence type="ECO:0000313" key="5">
    <source>
        <dbReference type="Proteomes" id="UP000593765"/>
    </source>
</evidence>
<dbReference type="RefSeq" id="WP_206292103.1">
    <property type="nucleotide sequence ID" value="NZ_CP063458.1"/>
</dbReference>
<protein>
    <submittedName>
        <fullName evidence="4">DUF4340 domain-containing protein</fullName>
    </submittedName>
</protein>
<feature type="compositionally biased region" description="Polar residues" evidence="1">
    <location>
        <begin position="365"/>
        <end position="374"/>
    </location>
</feature>
<evidence type="ECO:0000256" key="2">
    <source>
        <dbReference type="SAM" id="Phobius"/>
    </source>
</evidence>
<feature type="region of interest" description="Disordered" evidence="1">
    <location>
        <begin position="597"/>
        <end position="629"/>
    </location>
</feature>
<dbReference type="Proteomes" id="UP000593765">
    <property type="component" value="Chromosome"/>
</dbReference>
<keyword evidence="5" id="KW-1185">Reference proteome</keyword>
<keyword evidence="2" id="KW-0812">Transmembrane</keyword>
<reference evidence="4 5" key="1">
    <citation type="submission" date="2020-10" db="EMBL/GenBank/DDBJ databases">
        <title>Wide distribution of Phycisphaera-like planctomycetes from WD2101 soil group in peatlands and genome analysis of the first cultivated representative.</title>
        <authorList>
            <person name="Dedysh S.N."/>
            <person name="Beletsky A.V."/>
            <person name="Ivanova A."/>
            <person name="Kulichevskaya I.S."/>
            <person name="Suzina N.E."/>
            <person name="Philippov D.A."/>
            <person name="Rakitin A.L."/>
            <person name="Mardanov A.V."/>
            <person name="Ravin N.V."/>
        </authorList>
    </citation>
    <scope>NUCLEOTIDE SEQUENCE [LARGE SCALE GENOMIC DNA]</scope>
    <source>
        <strain evidence="4 5">M1803</strain>
    </source>
</reference>
<evidence type="ECO:0000256" key="1">
    <source>
        <dbReference type="SAM" id="MobiDB-lite"/>
    </source>
</evidence>
<dbReference type="EMBL" id="CP063458">
    <property type="protein sequence ID" value="QOV89085.1"/>
    <property type="molecule type" value="Genomic_DNA"/>
</dbReference>
<feature type="region of interest" description="Disordered" evidence="1">
    <location>
        <begin position="355"/>
        <end position="413"/>
    </location>
</feature>
<dbReference type="Pfam" id="PF14238">
    <property type="entry name" value="DUF4340"/>
    <property type="match status" value="1"/>
</dbReference>
<name>A0A7M2WU84_9BACT</name>
<dbReference type="InterPro" id="IPR025641">
    <property type="entry name" value="DUF4340"/>
</dbReference>
<evidence type="ECO:0000259" key="3">
    <source>
        <dbReference type="Pfam" id="PF14238"/>
    </source>
</evidence>
<feature type="compositionally biased region" description="Basic and acidic residues" evidence="1">
    <location>
        <begin position="375"/>
        <end position="384"/>
    </location>
</feature>
<proteinExistence type="predicted"/>
<feature type="compositionally biased region" description="Low complexity" evidence="1">
    <location>
        <begin position="392"/>
        <end position="411"/>
    </location>
</feature>
<sequence length="629" mass="65830">MNFRTTIILLILLIGAGVFFIVANNSEDPPKKASPTAADESGRKLFDVKSADIKKISVVPGAGVANSSQPLEMTKVDDEWKITKPINWAADSFEGGNLVDTIVDLRSSATIDLTDKNRSGTGLASPRYTVELTDTNGKVHKLLVGERSELGRLYVQSGGETATASVITEGRLAEKLGKGTDGLVANIRDKKLVGISTFDAKQMEITVGGRKLSLVKDANAWKLTSPVDLAADMSEVSDILTTISNLRADAFSNEATATSRGAKFEQPRAVVTLSTAAPATQPATGPASQPAARTVTVYIGQPTDITEEKVWVKVSDPASVATVSLSKSSFEKIADATVLSLRDRRVFDLDPETVSEVSLTTETSGATQPSQKQSLKIERRKENLELGPQMPKPEAGPAAAPATSPATKPSASQSGHLSWVAWASTLARGASLTTLLQSEGAPATKPAVPATLPTTMPSAVASPAGTQPTTTPAAIQPAALPVMPEPPPPPKTKWVLGSAKGADADDATVSNLLFDLHPLRATKFLAAMPAAPAGTQPATQPATSVYVLTVKAVAAGGKATTYELKVTDRGGDTKPIGQYQDLIFELDRAFVDKLKNKFDGTDKAPAPPPRPQGMPQGFPGGGFPGGFPE</sequence>
<gene>
    <name evidence="4" type="ORF">IPV69_23155</name>
</gene>
<accession>A0A7M2WU84</accession>